<dbReference type="AlphaFoldDB" id="A0AA40AJI7"/>
<dbReference type="GeneID" id="85328604"/>
<evidence type="ECO:0000313" key="2">
    <source>
        <dbReference type="EMBL" id="KAK0717013.1"/>
    </source>
</evidence>
<name>A0AA40AJI7_9PEZI</name>
<dbReference type="RefSeq" id="XP_060295806.1">
    <property type="nucleotide sequence ID" value="XM_060445334.1"/>
</dbReference>
<dbReference type="EMBL" id="JAUIRO010000004">
    <property type="protein sequence ID" value="KAK0717013.1"/>
    <property type="molecule type" value="Genomic_DNA"/>
</dbReference>
<accession>A0AA40AJI7</accession>
<feature type="region of interest" description="Disordered" evidence="1">
    <location>
        <begin position="139"/>
        <end position="176"/>
    </location>
</feature>
<evidence type="ECO:0000256" key="1">
    <source>
        <dbReference type="SAM" id="MobiDB-lite"/>
    </source>
</evidence>
<feature type="compositionally biased region" description="Basic and acidic residues" evidence="1">
    <location>
        <begin position="146"/>
        <end position="158"/>
    </location>
</feature>
<protein>
    <submittedName>
        <fullName evidence="2">Uncharacterized protein</fullName>
    </submittedName>
</protein>
<keyword evidence="3" id="KW-1185">Reference proteome</keyword>
<organism evidence="2 3">
    <name type="scientific">Lasiosphaeria miniovina</name>
    <dbReference type="NCBI Taxonomy" id="1954250"/>
    <lineage>
        <taxon>Eukaryota</taxon>
        <taxon>Fungi</taxon>
        <taxon>Dikarya</taxon>
        <taxon>Ascomycota</taxon>
        <taxon>Pezizomycotina</taxon>
        <taxon>Sordariomycetes</taxon>
        <taxon>Sordariomycetidae</taxon>
        <taxon>Sordariales</taxon>
        <taxon>Lasiosphaeriaceae</taxon>
        <taxon>Lasiosphaeria</taxon>
    </lineage>
</organism>
<feature type="compositionally biased region" description="Polar residues" evidence="1">
    <location>
        <begin position="1"/>
        <end position="15"/>
    </location>
</feature>
<reference evidence="2" key="1">
    <citation type="submission" date="2023-06" db="EMBL/GenBank/DDBJ databases">
        <title>Genome-scale phylogeny and comparative genomics of the fungal order Sordariales.</title>
        <authorList>
            <consortium name="Lawrence Berkeley National Laboratory"/>
            <person name="Hensen N."/>
            <person name="Bonometti L."/>
            <person name="Westerberg I."/>
            <person name="Brannstrom I.O."/>
            <person name="Guillou S."/>
            <person name="Cros-Aarteil S."/>
            <person name="Calhoun S."/>
            <person name="Haridas S."/>
            <person name="Kuo A."/>
            <person name="Mondo S."/>
            <person name="Pangilinan J."/>
            <person name="Riley R."/>
            <person name="LaButti K."/>
            <person name="Andreopoulos B."/>
            <person name="Lipzen A."/>
            <person name="Chen C."/>
            <person name="Yanf M."/>
            <person name="Daum C."/>
            <person name="Ng V."/>
            <person name="Clum A."/>
            <person name="Steindorff A."/>
            <person name="Ohm R."/>
            <person name="Martin F."/>
            <person name="Silar P."/>
            <person name="Natvig D."/>
            <person name="Lalanne C."/>
            <person name="Gautier V."/>
            <person name="Ament-velasquez S.L."/>
            <person name="Kruys A."/>
            <person name="Hutchinson M.I."/>
            <person name="Powell A.J."/>
            <person name="Barry K."/>
            <person name="Miller A.N."/>
            <person name="Grigoriev I.V."/>
            <person name="Debuchy R."/>
            <person name="Gladieux P."/>
            <person name="Thoren M.H."/>
            <person name="Johannesson H."/>
        </authorList>
    </citation>
    <scope>NUCLEOTIDE SEQUENCE</scope>
    <source>
        <strain evidence="2">SMH2392-1A</strain>
    </source>
</reference>
<feature type="region of interest" description="Disordered" evidence="1">
    <location>
        <begin position="275"/>
        <end position="297"/>
    </location>
</feature>
<sequence>MEMSSDITSDRTVTLSRKRREDDEDRALGLIHETTEWISGLLGERKDDGTPEGRRVMSPATEASLRLLVEKYTKAAEADPETRERLTRDITLETIRKEVTRRLQADEKYQEAITKLESMMMLALREEARDMVKKAKSAAAAAKMRSNKETKKFWEKTAPKGHGGDSSSAPAPPPLTDEEKALRHFVSTKWIELDKLLNFEEEQAKKASGGLSVSTPLIVEDLAALETEKLITEEQRAAKKAAIWYKIGLHFEIFDLDEKSFTVSTMKAWPLDNEGKAVRTSVRPAPTSRVEPVDIDE</sequence>
<dbReference type="Proteomes" id="UP001172101">
    <property type="component" value="Unassembled WGS sequence"/>
</dbReference>
<comment type="caution">
    <text evidence="2">The sequence shown here is derived from an EMBL/GenBank/DDBJ whole genome shotgun (WGS) entry which is preliminary data.</text>
</comment>
<evidence type="ECO:0000313" key="3">
    <source>
        <dbReference type="Proteomes" id="UP001172101"/>
    </source>
</evidence>
<proteinExistence type="predicted"/>
<feature type="region of interest" description="Disordered" evidence="1">
    <location>
        <begin position="1"/>
        <end position="25"/>
    </location>
</feature>
<gene>
    <name evidence="2" type="ORF">B0T26DRAFT_751132</name>
</gene>